<dbReference type="PANTHER" id="PTHR23130">
    <property type="entry name" value="CYTOCHROME B561 AND DOMON DOMAIN-CONTAINING PROTEIN"/>
    <property type="match status" value="1"/>
</dbReference>
<feature type="chain" id="PRO_5042841684" description="DOMON domain-containing protein" evidence="7">
    <location>
        <begin position="23"/>
        <end position="228"/>
    </location>
</feature>
<name>A0AAN9EGZ0_CROPI</name>
<evidence type="ECO:0000256" key="6">
    <source>
        <dbReference type="SAM" id="Phobius"/>
    </source>
</evidence>
<sequence length="228" mass="24980">MTPPSKFLFFLVLSLFTTTTFSSTCKKQNLTIPNTNTSYAECIDLPYLNSFLHFTHNVSKSSLSIAFLSPPATPDGWVAFGLNPVGTGMAGAQAIAAYNDDGELAVRTYDIKSYGVLINKNLSYEVLDLSADKDSRGGLMRIFATVKVPEDEITLNYVWQVGPSIINGKLEKHPFEPGNLNAMGTLKLNNDGKQSYSSNGSEKFRSNKIIMIWCFISGLIVCILLLGN</sequence>
<dbReference type="PROSITE" id="PS50836">
    <property type="entry name" value="DOMON"/>
    <property type="match status" value="1"/>
</dbReference>
<dbReference type="Proteomes" id="UP001372338">
    <property type="component" value="Unassembled WGS sequence"/>
</dbReference>
<proteinExistence type="predicted"/>
<dbReference type="InterPro" id="IPR005018">
    <property type="entry name" value="DOMON_domain"/>
</dbReference>
<evidence type="ECO:0000256" key="7">
    <source>
        <dbReference type="SAM" id="SignalP"/>
    </source>
</evidence>
<dbReference type="Pfam" id="PF04526">
    <property type="entry name" value="DUF568"/>
    <property type="match status" value="1"/>
</dbReference>
<evidence type="ECO:0000256" key="5">
    <source>
        <dbReference type="ARBA" id="ARBA00023136"/>
    </source>
</evidence>
<keyword evidence="10" id="KW-1185">Reference proteome</keyword>
<keyword evidence="2" id="KW-0813">Transport</keyword>
<organism evidence="9 10">
    <name type="scientific">Crotalaria pallida</name>
    <name type="common">Smooth rattlebox</name>
    <name type="synonym">Crotalaria striata</name>
    <dbReference type="NCBI Taxonomy" id="3830"/>
    <lineage>
        <taxon>Eukaryota</taxon>
        <taxon>Viridiplantae</taxon>
        <taxon>Streptophyta</taxon>
        <taxon>Embryophyta</taxon>
        <taxon>Tracheophyta</taxon>
        <taxon>Spermatophyta</taxon>
        <taxon>Magnoliopsida</taxon>
        <taxon>eudicotyledons</taxon>
        <taxon>Gunneridae</taxon>
        <taxon>Pentapetalae</taxon>
        <taxon>rosids</taxon>
        <taxon>fabids</taxon>
        <taxon>Fabales</taxon>
        <taxon>Fabaceae</taxon>
        <taxon>Papilionoideae</taxon>
        <taxon>50 kb inversion clade</taxon>
        <taxon>genistoids sensu lato</taxon>
        <taxon>core genistoids</taxon>
        <taxon>Crotalarieae</taxon>
        <taxon>Crotalaria</taxon>
    </lineage>
</organism>
<dbReference type="InterPro" id="IPR045265">
    <property type="entry name" value="AIR12_DOMON"/>
</dbReference>
<evidence type="ECO:0000313" key="10">
    <source>
        <dbReference type="Proteomes" id="UP001372338"/>
    </source>
</evidence>
<evidence type="ECO:0000256" key="4">
    <source>
        <dbReference type="ARBA" id="ARBA00022982"/>
    </source>
</evidence>
<dbReference type="EMBL" id="JAYWIO010000006">
    <property type="protein sequence ID" value="KAK7256145.1"/>
    <property type="molecule type" value="Genomic_DNA"/>
</dbReference>
<keyword evidence="3 7" id="KW-0732">Signal</keyword>
<evidence type="ECO:0000313" key="9">
    <source>
        <dbReference type="EMBL" id="KAK7256145.1"/>
    </source>
</evidence>
<evidence type="ECO:0000256" key="3">
    <source>
        <dbReference type="ARBA" id="ARBA00022729"/>
    </source>
</evidence>
<keyword evidence="4" id="KW-0249">Electron transport</keyword>
<feature type="transmembrane region" description="Helical" evidence="6">
    <location>
        <begin position="209"/>
        <end position="227"/>
    </location>
</feature>
<evidence type="ECO:0000256" key="1">
    <source>
        <dbReference type="ARBA" id="ARBA00004370"/>
    </source>
</evidence>
<reference evidence="9 10" key="1">
    <citation type="submission" date="2024-01" db="EMBL/GenBank/DDBJ databases">
        <title>The genomes of 5 underutilized Papilionoideae crops provide insights into root nodulation and disease resistanc.</title>
        <authorList>
            <person name="Yuan L."/>
        </authorList>
    </citation>
    <scope>NUCLEOTIDE SEQUENCE [LARGE SCALE GENOMIC DNA]</scope>
    <source>
        <strain evidence="9">ZHUSHIDOU_FW_LH</strain>
        <tissue evidence="9">Leaf</tissue>
    </source>
</reference>
<evidence type="ECO:0000256" key="2">
    <source>
        <dbReference type="ARBA" id="ARBA00022448"/>
    </source>
</evidence>
<dbReference type="CDD" id="cd09629">
    <property type="entry name" value="DOMON_CIL1_like"/>
    <property type="match status" value="1"/>
</dbReference>
<keyword evidence="6" id="KW-1133">Transmembrane helix</keyword>
<gene>
    <name evidence="9" type="ORF">RIF29_29580</name>
</gene>
<comment type="subcellular location">
    <subcellularLocation>
        <location evidence="1">Membrane</location>
    </subcellularLocation>
</comment>
<protein>
    <recommendedName>
        <fullName evidence="8">DOMON domain-containing protein</fullName>
    </recommendedName>
</protein>
<comment type="caution">
    <text evidence="9">The sequence shown here is derived from an EMBL/GenBank/DDBJ whole genome shotgun (WGS) entry which is preliminary data.</text>
</comment>
<feature type="signal peptide" evidence="7">
    <location>
        <begin position="1"/>
        <end position="22"/>
    </location>
</feature>
<keyword evidence="5 6" id="KW-0472">Membrane</keyword>
<dbReference type="PANTHER" id="PTHR23130:SF157">
    <property type="entry name" value="AUXIN-INDUCED IN ROOT CULTURES PROTEIN 12"/>
    <property type="match status" value="1"/>
</dbReference>
<evidence type="ECO:0000259" key="8">
    <source>
        <dbReference type="PROSITE" id="PS50836"/>
    </source>
</evidence>
<keyword evidence="6" id="KW-0812">Transmembrane</keyword>
<accession>A0AAN9EGZ0</accession>
<dbReference type="AlphaFoldDB" id="A0AAN9EGZ0"/>
<feature type="domain" description="DOMON" evidence="8">
    <location>
        <begin position="48"/>
        <end position="162"/>
    </location>
</feature>
<dbReference type="GO" id="GO:0016020">
    <property type="term" value="C:membrane"/>
    <property type="evidence" value="ECO:0007669"/>
    <property type="project" value="UniProtKB-SubCell"/>
</dbReference>